<keyword evidence="2" id="KW-1185">Reference proteome</keyword>
<evidence type="ECO:0000313" key="1">
    <source>
        <dbReference type="EMBL" id="GLS18732.1"/>
    </source>
</evidence>
<evidence type="ECO:0000313" key="2">
    <source>
        <dbReference type="Proteomes" id="UP001156882"/>
    </source>
</evidence>
<sequence>MVSSFTTNKRIEQPANGDYPGNWNVPINNDWAILDAALGGQTNLNATGASGTVVLSSTQYQPLIINISGVLTADVNYQIPSPVGGQWNVNNSTTGAFAVTISSGGGGLSTVVGQGFITQVYSDGTNIQPTNTSAAIPNNSVTNSKLSQMPGLTIKSNITGGTANANDNTLSAILDTITTTQGAILYRDVSTWASLAPGIVGQMLQTGGSGANPSWAAGDVPVRQTVLSGPATNGLPTFLPATSVTLTLTTQNVGTGANSLVVTAANGFGAGGDVDVIGIATANLSWSLAPSATNFLMTTVSAGALTASISTLPIIYQYGGALSTTNGQYTFDIVGKQMYLGNGSVANPISTVCVGEAVTSGSGVTSTIAYAYEGYYDSGYITPLPTTTATVVSKNSNLGVDGALVQLTAKNLTADLNYSVGDINSSPMMQPTSGLVVPMPVSSTRNTVWFTTGGFAAWVIINKNTGVNAGPAVASWGYRLTAKRPW</sequence>
<name>A0ABQ6CKD6_9HYPH</name>
<accession>A0ABQ6CKD6</accession>
<reference evidence="2" key="1">
    <citation type="journal article" date="2019" name="Int. J. Syst. Evol. Microbiol.">
        <title>The Global Catalogue of Microorganisms (GCM) 10K type strain sequencing project: providing services to taxonomists for standard genome sequencing and annotation.</title>
        <authorList>
            <consortium name="The Broad Institute Genomics Platform"/>
            <consortium name="The Broad Institute Genome Sequencing Center for Infectious Disease"/>
            <person name="Wu L."/>
            <person name="Ma J."/>
        </authorList>
    </citation>
    <scope>NUCLEOTIDE SEQUENCE [LARGE SCALE GENOMIC DNA]</scope>
    <source>
        <strain evidence="2">NBRC 101365</strain>
    </source>
</reference>
<dbReference type="Proteomes" id="UP001156882">
    <property type="component" value="Unassembled WGS sequence"/>
</dbReference>
<organism evidence="1 2">
    <name type="scientific">Labrys miyagiensis</name>
    <dbReference type="NCBI Taxonomy" id="346912"/>
    <lineage>
        <taxon>Bacteria</taxon>
        <taxon>Pseudomonadati</taxon>
        <taxon>Pseudomonadota</taxon>
        <taxon>Alphaproteobacteria</taxon>
        <taxon>Hyphomicrobiales</taxon>
        <taxon>Xanthobacteraceae</taxon>
        <taxon>Labrys</taxon>
    </lineage>
</organism>
<protein>
    <submittedName>
        <fullName evidence="1">Uncharacterized protein</fullName>
    </submittedName>
</protein>
<gene>
    <name evidence="1" type="ORF">GCM10007874_17490</name>
</gene>
<proteinExistence type="predicted"/>
<dbReference type="RefSeq" id="WP_284311604.1">
    <property type="nucleotide sequence ID" value="NZ_BSPC01000015.1"/>
</dbReference>
<comment type="caution">
    <text evidence="1">The sequence shown here is derived from an EMBL/GenBank/DDBJ whole genome shotgun (WGS) entry which is preliminary data.</text>
</comment>
<dbReference type="EMBL" id="BSPC01000015">
    <property type="protein sequence ID" value="GLS18732.1"/>
    <property type="molecule type" value="Genomic_DNA"/>
</dbReference>